<evidence type="ECO:0000256" key="1">
    <source>
        <dbReference type="SAM" id="MobiDB-lite"/>
    </source>
</evidence>
<dbReference type="InterPro" id="IPR033427">
    <property type="entry name" value="DUF5123"/>
</dbReference>
<dbReference type="InterPro" id="IPR011050">
    <property type="entry name" value="Pectin_lyase_fold/virulence"/>
</dbReference>
<evidence type="ECO:0000313" key="5">
    <source>
        <dbReference type="EMBL" id="RCW32509.1"/>
    </source>
</evidence>
<accession>A0A368UUJ9</accession>
<dbReference type="SUPFAM" id="SSF49265">
    <property type="entry name" value="Fibronectin type III"/>
    <property type="match status" value="1"/>
</dbReference>
<evidence type="ECO:0000259" key="4">
    <source>
        <dbReference type="Pfam" id="PF17161"/>
    </source>
</evidence>
<keyword evidence="6" id="KW-1185">Reference proteome</keyword>
<dbReference type="InterPro" id="IPR032530">
    <property type="entry name" value="DUF4957"/>
</dbReference>
<protein>
    <submittedName>
        <fullName evidence="5">Uncharacterized protein DUF4957</fullName>
    </submittedName>
</protein>
<dbReference type="EMBL" id="QPIZ01000015">
    <property type="protein sequence ID" value="RCW32509.1"/>
    <property type="molecule type" value="Genomic_DNA"/>
</dbReference>
<keyword evidence="2" id="KW-0732">Signal</keyword>
<dbReference type="Proteomes" id="UP000252733">
    <property type="component" value="Unassembled WGS sequence"/>
</dbReference>
<dbReference type="InterPro" id="IPR036116">
    <property type="entry name" value="FN3_sf"/>
</dbReference>
<evidence type="ECO:0000256" key="2">
    <source>
        <dbReference type="SAM" id="SignalP"/>
    </source>
</evidence>
<organism evidence="5 6">
    <name type="scientific">Marinilabilia salmonicolor</name>
    <dbReference type="NCBI Taxonomy" id="989"/>
    <lineage>
        <taxon>Bacteria</taxon>
        <taxon>Pseudomonadati</taxon>
        <taxon>Bacteroidota</taxon>
        <taxon>Bacteroidia</taxon>
        <taxon>Marinilabiliales</taxon>
        <taxon>Marinilabiliaceae</taxon>
        <taxon>Marinilabilia</taxon>
    </lineage>
</organism>
<evidence type="ECO:0000313" key="6">
    <source>
        <dbReference type="Proteomes" id="UP000252733"/>
    </source>
</evidence>
<proteinExistence type="predicted"/>
<gene>
    <name evidence="5" type="ORF">DFO77_11554</name>
</gene>
<feature type="compositionally biased region" description="Polar residues" evidence="1">
    <location>
        <begin position="501"/>
        <end position="511"/>
    </location>
</feature>
<feature type="domain" description="DUF5123" evidence="4">
    <location>
        <begin position="406"/>
        <end position="521"/>
    </location>
</feature>
<dbReference type="RefSeq" id="WP_114437275.1">
    <property type="nucleotide sequence ID" value="NZ_QPIZ01000015.1"/>
</dbReference>
<comment type="caution">
    <text evidence="5">The sequence shown here is derived from an EMBL/GenBank/DDBJ whole genome shotgun (WGS) entry which is preliminary data.</text>
</comment>
<name>A0A368UUJ9_9BACT</name>
<reference evidence="5 6" key="1">
    <citation type="submission" date="2018-07" db="EMBL/GenBank/DDBJ databases">
        <title>Freshwater and sediment microbial communities from various areas in North America, analyzing microbe dynamics in response to fracking.</title>
        <authorList>
            <person name="Lamendella R."/>
        </authorList>
    </citation>
    <scope>NUCLEOTIDE SEQUENCE [LARGE SCALE GENOMIC DNA]</scope>
    <source>
        <strain evidence="5 6">160A</strain>
    </source>
</reference>
<feature type="chain" id="PRO_5017074690" evidence="2">
    <location>
        <begin position="23"/>
        <end position="523"/>
    </location>
</feature>
<sequence>MKFNLWKLMFLFAAGLMITLPACDDDDDEANKKVRLFRPVELTTNFDGTTVELSWLPILGAQSYNMDLSKDSLKFTDIVESFTGITELPVVIPDLEGGARYSVRIMAIAENPEYNSEYAELTFMTPTENILYQLEGDDVGANDVVISWDPEKAVTHIVISSAGGGEMEYQISADEQALGEKLCDGLTGETNYTAEIFNGEIKRGSISFKTLIDIGDATLVGPDEDLIEIINAAGEGTFVLEPGDYTVSSGVITATGSLTVKALNASDKPTIHAAFYFEGGTSWILEDLNFSGYTILEGAVNTEEKESYATRISSDAVAADELILRGCTFSNYDRSLLRGTEGGSVNSLIIDNCIVDKVTIGNNEFLDLRSCAISNIAITNTTFSNSSSTRHFLRCDDIAGFEGQVINIENCTFYNVATPSNRVVYVRTIGNMVTVKNNVFSEMADAQFRADDPAASYPVIDYNYYHNAVNLSGSELNGPNNITDDTASPFADAENGDFSIDFNSPIRNSGEGNAPMGDPRWIQ</sequence>
<evidence type="ECO:0000259" key="3">
    <source>
        <dbReference type="Pfam" id="PF16318"/>
    </source>
</evidence>
<dbReference type="Pfam" id="PF17161">
    <property type="entry name" value="DUF5123"/>
    <property type="match status" value="1"/>
</dbReference>
<dbReference type="AlphaFoldDB" id="A0A368UUJ9"/>
<feature type="signal peptide" evidence="2">
    <location>
        <begin position="1"/>
        <end position="22"/>
    </location>
</feature>
<dbReference type="SUPFAM" id="SSF51126">
    <property type="entry name" value="Pectin lyase-like"/>
    <property type="match status" value="1"/>
</dbReference>
<feature type="domain" description="DUF4957" evidence="3">
    <location>
        <begin position="243"/>
        <end position="385"/>
    </location>
</feature>
<feature type="region of interest" description="Disordered" evidence="1">
    <location>
        <begin position="501"/>
        <end position="523"/>
    </location>
</feature>
<dbReference type="Pfam" id="PF16318">
    <property type="entry name" value="DUF4957"/>
    <property type="match status" value="1"/>
</dbReference>